<dbReference type="EMBL" id="JAKWFO010000002">
    <property type="protein sequence ID" value="KAI9639026.1"/>
    <property type="molecule type" value="Genomic_DNA"/>
</dbReference>
<dbReference type="GeneID" id="77731027"/>
<keyword evidence="3" id="KW-1185">Reference proteome</keyword>
<proteinExistence type="predicted"/>
<comment type="caution">
    <text evidence="2">The sequence shown here is derived from an EMBL/GenBank/DDBJ whole genome shotgun (WGS) entry which is preliminary data.</text>
</comment>
<evidence type="ECO:0000313" key="3">
    <source>
        <dbReference type="Proteomes" id="UP001164286"/>
    </source>
</evidence>
<evidence type="ECO:0000256" key="1">
    <source>
        <dbReference type="SAM" id="MobiDB-lite"/>
    </source>
</evidence>
<feature type="region of interest" description="Disordered" evidence="1">
    <location>
        <begin position="122"/>
        <end position="294"/>
    </location>
</feature>
<protein>
    <submittedName>
        <fullName evidence="2">Uncharacterized protein</fullName>
    </submittedName>
</protein>
<evidence type="ECO:0000313" key="2">
    <source>
        <dbReference type="EMBL" id="KAI9639026.1"/>
    </source>
</evidence>
<feature type="compositionally biased region" description="Polar residues" evidence="1">
    <location>
        <begin position="127"/>
        <end position="136"/>
    </location>
</feature>
<name>A0AA38HGG0_9TREE</name>
<organism evidence="2 3">
    <name type="scientific">Dioszegia hungarica</name>
    <dbReference type="NCBI Taxonomy" id="4972"/>
    <lineage>
        <taxon>Eukaryota</taxon>
        <taxon>Fungi</taxon>
        <taxon>Dikarya</taxon>
        <taxon>Basidiomycota</taxon>
        <taxon>Agaricomycotina</taxon>
        <taxon>Tremellomycetes</taxon>
        <taxon>Tremellales</taxon>
        <taxon>Bulleribasidiaceae</taxon>
        <taxon>Dioszegia</taxon>
    </lineage>
</organism>
<feature type="region of interest" description="Disordered" evidence="1">
    <location>
        <begin position="30"/>
        <end position="51"/>
    </location>
</feature>
<reference evidence="2" key="1">
    <citation type="journal article" date="2022" name="G3 (Bethesda)">
        <title>High quality genome of the basidiomycete yeast Dioszegia hungarica PDD-24b-2 isolated from cloud water.</title>
        <authorList>
            <person name="Jarrige D."/>
            <person name="Haridas S."/>
            <person name="Bleykasten-Grosshans C."/>
            <person name="Joly M."/>
            <person name="Nadalig T."/>
            <person name="Sancelme M."/>
            <person name="Vuilleumier S."/>
            <person name="Grigoriev I.V."/>
            <person name="Amato P."/>
            <person name="Bringel F."/>
        </authorList>
    </citation>
    <scope>NUCLEOTIDE SEQUENCE</scope>
    <source>
        <strain evidence="2">PDD-24b-2</strain>
    </source>
</reference>
<sequence length="572" mass="62309">MSHFHQQYSHPLPSFTDRGAVSTANHQGIVAIPREPRSGLAPPPDPWLLSDSEGDLPWIRTPWPGIFTPPYGAAQTSRSEAENTQTVKNAPLGTVPKTITSPAADVDVSDWHMDYESETDHADTVRGFNSSGSELLTESDGEDPNWNAADDSGREVVSARGRTRREDDYTLGHGAAEPGIGPDIKSKDESDTDDSPLTELYTPDANVEETCSVVDGGNGGASDVAMNGAPETGYSSPLSDIDDTDREFKYESESDMSTDSDHNHVNPIIEDTDDTRPGRSATTLPPGHGVGMSGSMVRRTAATAKEGSDLNAAGPTEAWKYRHGQSLAMLDVLMDRGIKRTTTVNSIKIPLIYLRELVGLMGTDTDPQRYQGYAIHMIRSSDRSRHYSLLPEASISKDFKPTRPLRQRGLNETLANTLDASLLLSGAPDRKQRWWSANGKATWSKLPGASSAKRAPTLSAAETQRRHYRKLFELCKTLDRRGVRCTSSTMFKGTKLGFLKNAMVKTEPKDSELEAGSATGFVIDDPAKAGAASQAVLLDWRRSKSHGRTYSLLTARWMRPFLKEDDGGADSA</sequence>
<accession>A0AA38HGG0</accession>
<dbReference type="Proteomes" id="UP001164286">
    <property type="component" value="Unassembled WGS sequence"/>
</dbReference>
<dbReference type="RefSeq" id="XP_052948803.1">
    <property type="nucleotide sequence ID" value="XM_053091822.1"/>
</dbReference>
<dbReference type="AlphaFoldDB" id="A0AA38HGG0"/>
<gene>
    <name evidence="2" type="ORF">MKK02DRAFT_42067</name>
</gene>